<name>A0ACB8XK16_ARCLA</name>
<comment type="caution">
    <text evidence="1">The sequence shown here is derived from an EMBL/GenBank/DDBJ whole genome shotgun (WGS) entry which is preliminary data.</text>
</comment>
<reference evidence="1 2" key="2">
    <citation type="journal article" date="2022" name="Mol. Ecol. Resour.">
        <title>The genomes of chicory, endive, great burdock and yacon provide insights into Asteraceae paleo-polyploidization history and plant inulin production.</title>
        <authorList>
            <person name="Fan W."/>
            <person name="Wang S."/>
            <person name="Wang H."/>
            <person name="Wang A."/>
            <person name="Jiang F."/>
            <person name="Liu H."/>
            <person name="Zhao H."/>
            <person name="Xu D."/>
            <person name="Zhang Y."/>
        </authorList>
    </citation>
    <scope>NUCLEOTIDE SEQUENCE [LARGE SCALE GENOMIC DNA]</scope>
    <source>
        <strain evidence="2">cv. Niubang</strain>
    </source>
</reference>
<keyword evidence="2" id="KW-1185">Reference proteome</keyword>
<protein>
    <submittedName>
        <fullName evidence="1">Uncharacterized protein</fullName>
    </submittedName>
</protein>
<sequence>MISQGQLTWGDTCKGVVGTSGCDVGRCHAINVAWVVYFCVSSTLNGYESPPLSAIRSLETGNLSRVTRMSMYGTFIMAPGQCHGEPTCYMCILELPWYDYRWGSEKVSKRVI</sequence>
<proteinExistence type="predicted"/>
<dbReference type="Proteomes" id="UP001055879">
    <property type="component" value="Linkage Group LG17"/>
</dbReference>
<evidence type="ECO:0000313" key="2">
    <source>
        <dbReference type="Proteomes" id="UP001055879"/>
    </source>
</evidence>
<reference evidence="2" key="1">
    <citation type="journal article" date="2022" name="Mol. Ecol. Resour.">
        <title>The genomes of chicory, endive, great burdock and yacon provide insights into Asteraceae palaeo-polyploidization history and plant inulin production.</title>
        <authorList>
            <person name="Fan W."/>
            <person name="Wang S."/>
            <person name="Wang H."/>
            <person name="Wang A."/>
            <person name="Jiang F."/>
            <person name="Liu H."/>
            <person name="Zhao H."/>
            <person name="Xu D."/>
            <person name="Zhang Y."/>
        </authorList>
    </citation>
    <scope>NUCLEOTIDE SEQUENCE [LARGE SCALE GENOMIC DNA]</scope>
    <source>
        <strain evidence="2">cv. Niubang</strain>
    </source>
</reference>
<evidence type="ECO:0000313" key="1">
    <source>
        <dbReference type="EMBL" id="KAI3668233.1"/>
    </source>
</evidence>
<organism evidence="1 2">
    <name type="scientific">Arctium lappa</name>
    <name type="common">Greater burdock</name>
    <name type="synonym">Lappa major</name>
    <dbReference type="NCBI Taxonomy" id="4217"/>
    <lineage>
        <taxon>Eukaryota</taxon>
        <taxon>Viridiplantae</taxon>
        <taxon>Streptophyta</taxon>
        <taxon>Embryophyta</taxon>
        <taxon>Tracheophyta</taxon>
        <taxon>Spermatophyta</taxon>
        <taxon>Magnoliopsida</taxon>
        <taxon>eudicotyledons</taxon>
        <taxon>Gunneridae</taxon>
        <taxon>Pentapetalae</taxon>
        <taxon>asterids</taxon>
        <taxon>campanulids</taxon>
        <taxon>Asterales</taxon>
        <taxon>Asteraceae</taxon>
        <taxon>Carduoideae</taxon>
        <taxon>Cardueae</taxon>
        <taxon>Arctiinae</taxon>
        <taxon>Arctium</taxon>
    </lineage>
</organism>
<accession>A0ACB8XK16</accession>
<gene>
    <name evidence="1" type="ORF">L6452_43310</name>
</gene>
<dbReference type="EMBL" id="CM042063">
    <property type="protein sequence ID" value="KAI3668233.1"/>
    <property type="molecule type" value="Genomic_DNA"/>
</dbReference>